<dbReference type="InterPro" id="IPR043502">
    <property type="entry name" value="DNA/RNA_pol_sf"/>
</dbReference>
<dbReference type="PANTHER" id="PTHR47331">
    <property type="entry name" value="PHD-TYPE DOMAIN-CONTAINING PROTEIN"/>
    <property type="match status" value="1"/>
</dbReference>
<dbReference type="OrthoDB" id="10051210at2759"/>
<evidence type="ECO:0000313" key="3">
    <source>
        <dbReference type="Proteomes" id="UP000887116"/>
    </source>
</evidence>
<name>A0A8X6HX88_TRICU</name>
<dbReference type="SUPFAM" id="SSF56672">
    <property type="entry name" value="DNA/RNA polymerases"/>
    <property type="match status" value="1"/>
</dbReference>
<dbReference type="EMBL" id="BMAO01009341">
    <property type="protein sequence ID" value="GFR30230.1"/>
    <property type="molecule type" value="Genomic_DNA"/>
</dbReference>
<keyword evidence="1" id="KW-0732">Signal</keyword>
<proteinExistence type="predicted"/>
<comment type="caution">
    <text evidence="2">The sequence shown here is derived from an EMBL/GenBank/DDBJ whole genome shotgun (WGS) entry which is preliminary data.</text>
</comment>
<evidence type="ECO:0000256" key="1">
    <source>
        <dbReference type="SAM" id="SignalP"/>
    </source>
</evidence>
<organism evidence="2 3">
    <name type="scientific">Trichonephila clavata</name>
    <name type="common">Joro spider</name>
    <name type="synonym">Nephila clavata</name>
    <dbReference type="NCBI Taxonomy" id="2740835"/>
    <lineage>
        <taxon>Eukaryota</taxon>
        <taxon>Metazoa</taxon>
        <taxon>Ecdysozoa</taxon>
        <taxon>Arthropoda</taxon>
        <taxon>Chelicerata</taxon>
        <taxon>Arachnida</taxon>
        <taxon>Araneae</taxon>
        <taxon>Araneomorphae</taxon>
        <taxon>Entelegynae</taxon>
        <taxon>Araneoidea</taxon>
        <taxon>Nephilidae</taxon>
        <taxon>Trichonephila</taxon>
    </lineage>
</organism>
<accession>A0A8X6HX88</accession>
<feature type="signal peptide" evidence="1">
    <location>
        <begin position="1"/>
        <end position="16"/>
    </location>
</feature>
<evidence type="ECO:0000313" key="2">
    <source>
        <dbReference type="EMBL" id="GFR30230.1"/>
    </source>
</evidence>
<dbReference type="InterPro" id="IPR008042">
    <property type="entry name" value="Retrotrans_Pao"/>
</dbReference>
<sequence length="726" mass="82665">MFAYIAIAVHIWIIYALNLPKITCDLPQFQVDASALNTFKNLQISGYQLSSAKLNRHSARCRRVWRNNAQQAFKCSRTFFNCNGNHFRLGCSWKNKTFSCQRIISNHASYNAVEFQLEKVWQLEELSETKPLTNEEIACENQFKRTYTRDSTGRFAVKFPFRDSSDELGSSRDIAVHRLQQIERRFSKNQSLSDQYHKFMEDYLKLGHMELIPENEIDVPASSSFYLPHHPVPNKNGDKFRVVFDGSAKSSSGISLNDKLMVGPQLQTDLTTLLLRFRMHKIGITADIEKMHRQITLHDSDFQRIMWRNSPFEPIQDFRLTRIAYGTVSAPYLAIKCLQQLALNESNNFPLASKAALKDFNVDDLMSGANSHSEALELQNQLTQMVSSAGLVLRKWASNCSELLNSIDSDMRLSNTFLNIDNDDTVKTLGTLTKRTLLSTIAKTFDPLGWLSPITIQYKTIIQRLWKQQLKWDERVPTDIKLEWEQLANDVQFVKDIKIPRFLSVDSDNLFHLFGFSDTSEKAYAAAIYCRSVSDTGKINVQLIIAKTRVAPLKTVSLPRLELCGALLLVKLMDFTCKALNYPISQAQFYTDSTIVLSWIGSHASRWKTFVANRVAKIQTLSSATQWHHISGSGNPADLATRGVSSSTLLTSIWLCGPKFLHEIFPFQTDSYVSTLNDAVPEERYCALQSIIVPNHLPDGNDLLRKFSSLSKLKHVISHCLRFVNN</sequence>
<dbReference type="GO" id="GO:0071897">
    <property type="term" value="P:DNA biosynthetic process"/>
    <property type="evidence" value="ECO:0007669"/>
    <property type="project" value="UniProtKB-ARBA"/>
</dbReference>
<dbReference type="Proteomes" id="UP000887116">
    <property type="component" value="Unassembled WGS sequence"/>
</dbReference>
<dbReference type="PANTHER" id="PTHR47331:SF5">
    <property type="entry name" value="RIBONUCLEASE H"/>
    <property type="match status" value="1"/>
</dbReference>
<gene>
    <name evidence="2" type="primary">Fcan01_16367</name>
    <name evidence="2" type="ORF">TNCT_352881</name>
</gene>
<dbReference type="Pfam" id="PF05380">
    <property type="entry name" value="Peptidase_A17"/>
    <property type="match status" value="1"/>
</dbReference>
<dbReference type="AlphaFoldDB" id="A0A8X6HX88"/>
<reference evidence="2" key="1">
    <citation type="submission" date="2020-07" db="EMBL/GenBank/DDBJ databases">
        <title>Multicomponent nature underlies the extraordinary mechanical properties of spider dragline silk.</title>
        <authorList>
            <person name="Kono N."/>
            <person name="Nakamura H."/>
            <person name="Mori M."/>
            <person name="Yoshida Y."/>
            <person name="Ohtoshi R."/>
            <person name="Malay A.D."/>
            <person name="Moran D.A.P."/>
            <person name="Tomita M."/>
            <person name="Numata K."/>
            <person name="Arakawa K."/>
        </authorList>
    </citation>
    <scope>NUCLEOTIDE SEQUENCE</scope>
</reference>
<keyword evidence="3" id="KW-1185">Reference proteome</keyword>
<feature type="chain" id="PRO_5036491572" evidence="1">
    <location>
        <begin position="17"/>
        <end position="726"/>
    </location>
</feature>
<protein>
    <submittedName>
        <fullName evidence="2">Pro-Pol polyprotein</fullName>
    </submittedName>
</protein>